<evidence type="ECO:0000313" key="3">
    <source>
        <dbReference type="Proteomes" id="UP000239709"/>
    </source>
</evidence>
<proteinExistence type="predicted"/>
<evidence type="ECO:0000313" key="2">
    <source>
        <dbReference type="EMBL" id="AVO33658.1"/>
    </source>
</evidence>
<evidence type="ECO:0008006" key="4">
    <source>
        <dbReference type="Google" id="ProtNLM"/>
    </source>
</evidence>
<keyword evidence="1" id="KW-1133">Transmembrane helix</keyword>
<dbReference type="OrthoDB" id="8908242at2"/>
<dbReference type="RefSeq" id="WP_106702221.1">
    <property type="nucleotide sequence ID" value="NZ_CP027666.1"/>
</dbReference>
<protein>
    <recommendedName>
        <fullName evidence="4">DUF4231 domain-containing protein</fullName>
    </recommendedName>
</protein>
<dbReference type="EMBL" id="CP027666">
    <property type="protein sequence ID" value="AVO33658.1"/>
    <property type="molecule type" value="Genomic_DNA"/>
</dbReference>
<gene>
    <name evidence="2" type="ORF">C6570_04850</name>
</gene>
<keyword evidence="1" id="KW-0472">Membrane</keyword>
<reference evidence="2 3" key="1">
    <citation type="submission" date="2018-03" db="EMBL/GenBank/DDBJ databases">
        <title>Genome sequencing of Ottowia sp.</title>
        <authorList>
            <person name="Kim S.-J."/>
            <person name="Heo J."/>
            <person name="Kwon S.-W."/>
        </authorList>
    </citation>
    <scope>NUCLEOTIDE SEQUENCE [LARGE SCALE GENOMIC DNA]</scope>
    <source>
        <strain evidence="2 3">KADR8-3</strain>
    </source>
</reference>
<name>A0A2S0MCS3_9BURK</name>
<accession>A0A2S0MCS3</accession>
<keyword evidence="1" id="KW-0812">Transmembrane</keyword>
<sequence>MTTPPVESHNADADAAENQRLDSMWAQRCATLSRAWVQVRYHRRRQRFFDLADKFTKSITVVLGASLMGKYFVDWLPWLATAITSAGLVALVFGYSERKQLHKELAEQAAKLVADIERVPVGGLSFERTAGWNADYAQLAAKAPPPLKVLSLICEREQAIAEGQPDHVKQPVFWQRWLSQVKG</sequence>
<dbReference type="AlphaFoldDB" id="A0A2S0MCS3"/>
<organism evidence="2 3">
    <name type="scientific">Ottowia oryzae</name>
    <dbReference type="NCBI Taxonomy" id="2109914"/>
    <lineage>
        <taxon>Bacteria</taxon>
        <taxon>Pseudomonadati</taxon>
        <taxon>Pseudomonadota</taxon>
        <taxon>Betaproteobacteria</taxon>
        <taxon>Burkholderiales</taxon>
        <taxon>Comamonadaceae</taxon>
        <taxon>Ottowia</taxon>
    </lineage>
</organism>
<feature type="transmembrane region" description="Helical" evidence="1">
    <location>
        <begin position="75"/>
        <end position="95"/>
    </location>
</feature>
<dbReference type="Proteomes" id="UP000239709">
    <property type="component" value="Chromosome"/>
</dbReference>
<keyword evidence="3" id="KW-1185">Reference proteome</keyword>
<evidence type="ECO:0000256" key="1">
    <source>
        <dbReference type="SAM" id="Phobius"/>
    </source>
</evidence>
<dbReference type="KEGG" id="otk:C6570_04850"/>